<reference evidence="11 12" key="1">
    <citation type="journal article" date="2009" name="Genome Res.">
        <title>Comparative genomics of the fungal pathogens Candida dubliniensis and Candida albicans.</title>
        <authorList>
            <person name="Jackson A.P."/>
            <person name="Gamble J.A."/>
            <person name="Yeomans T."/>
            <person name="Moran G.P."/>
            <person name="Saunders D."/>
            <person name="Harris D."/>
            <person name="Aslett M."/>
            <person name="Barrell J.F."/>
            <person name="Butler G."/>
            <person name="Citiulo F."/>
            <person name="Coleman D.C."/>
            <person name="de Groot P.W.J."/>
            <person name="Goodwin T.J."/>
            <person name="Quail M.A."/>
            <person name="McQuillan J."/>
            <person name="Munro C.A."/>
            <person name="Pain A."/>
            <person name="Poulter R.T."/>
            <person name="Rajandream M.A."/>
            <person name="Renauld H."/>
            <person name="Spiering M.J."/>
            <person name="Tivey A."/>
            <person name="Gow N.A.R."/>
            <person name="Barrell B."/>
            <person name="Sullivan D.J."/>
            <person name="Berriman M."/>
        </authorList>
    </citation>
    <scope>NUCLEOTIDE SEQUENCE [LARGE SCALE GENOMIC DNA]</scope>
    <source>
        <strain evidence="12">CD36 / ATCC MYA-646 / CBS 7987 / NCPF 3949 / NRRL Y-17841</strain>
    </source>
</reference>
<sequence>MPKTSIIMTTSWLHIWNPILINRSNRPILQDNEYNIYIRDNVGLYQGRQKIVNRQNGRIYLTNKRLIYFDNSDSSKSIAVELKLFKNAELVAGYFRRSPKVTLYIKTENGGTTNIGGNENGTNSKNITIDWVCKICSFNNHLASDYKINENELPKCTSCGIRPSKSYLSQILESAQNNVSVKEDSPASMTPEPESVSPNNNNQCPKCTFINHPALRYCEICGTELKPSNDSNTKLLKATQSLSNVSINSNPLNLKLETGEELYTNNQPYIKLSFRKGGESKFYQEVCKVLDDMKWQILEQKGGINKDAVKLVDNSTSVNKNSTTAAAGGGGGGGIHALERLGELQRKQNEIILTTSLDDLEQLMFKYQDLIKLSTSFNKLIKQPLSSTTTTTTTKSGVVIPALSIKKSSPLYHQELSRHISEFLINFKLTQKTSMISSQDLFAEYNRFLIRNQGFGSALVNCDDFKCAIELFDELNLPVVVKQYMKSDIYVIRPKVDANIYGQHIVQYLKDQEYEYKLMTLRREITSGDYENINNELYNAVNYGKTVSEISNKFNWSYNITIEELEKCVETGSVVIDHHISGTFYYVNKFPFSDGEWDDSKEIQEMRELLIKEQQEITLTLRNEYVEQNMDNLVNIDPDYNFFGVGNEEDKDELESTVTTSVPESQTQSFNDLVGLQF</sequence>
<dbReference type="Pfam" id="PF04157">
    <property type="entry name" value="EAP30"/>
    <property type="match status" value="1"/>
</dbReference>
<keyword evidence="6 7" id="KW-0653">Protein transport</keyword>
<dbReference type="GO" id="GO:0008270">
    <property type="term" value="F:zinc ion binding"/>
    <property type="evidence" value="ECO:0007669"/>
    <property type="project" value="UniProtKB-KW"/>
</dbReference>
<dbReference type="CDD" id="cd13227">
    <property type="entry name" value="PH-GRAM-like_Vps36"/>
    <property type="match status" value="1"/>
</dbReference>
<comment type="function">
    <text evidence="7">Component of the ESCRT-II complex (endosomal sorting complex required for transport II), which is required for multivesicular body (MVB) formation and sorting of endosomal cargo proteins into MVBs.</text>
</comment>
<dbReference type="InterPro" id="IPR036388">
    <property type="entry name" value="WH-like_DNA-bd_sf"/>
</dbReference>
<dbReference type="GO" id="GO:0043130">
    <property type="term" value="F:ubiquitin binding"/>
    <property type="evidence" value="ECO:0007669"/>
    <property type="project" value="UniProtKB-UniRule"/>
</dbReference>
<dbReference type="Gene3D" id="1.10.10.10">
    <property type="entry name" value="Winged helix-like DNA-binding domain superfamily/Winged helix DNA-binding domain"/>
    <property type="match status" value="2"/>
</dbReference>
<evidence type="ECO:0000259" key="9">
    <source>
        <dbReference type="PROSITE" id="PS51495"/>
    </source>
</evidence>
<keyword evidence="3" id="KW-0479">Metal-binding</keyword>
<dbReference type="GO" id="GO:0000814">
    <property type="term" value="C:ESCRT II complex"/>
    <property type="evidence" value="ECO:0007669"/>
    <property type="project" value="UniProtKB-UniRule"/>
</dbReference>
<evidence type="ECO:0000256" key="1">
    <source>
        <dbReference type="ARBA" id="ARBA00009697"/>
    </source>
</evidence>
<dbReference type="InterPro" id="IPR021648">
    <property type="entry name" value="GLUE_dom"/>
</dbReference>
<keyword evidence="7" id="KW-0963">Cytoplasm</keyword>
<dbReference type="InterPro" id="IPR011993">
    <property type="entry name" value="PH-like_dom_sf"/>
</dbReference>
<dbReference type="OrthoDB" id="271448at2759"/>
<protein>
    <recommendedName>
        <fullName evidence="7">Vacuolar protein-sorting-associated protein 36</fullName>
    </recommendedName>
    <alternativeName>
        <fullName evidence="7">ESCRT-II complex subunit VPS36</fullName>
    </alternativeName>
</protein>
<comment type="subunit">
    <text evidence="7">Component of the endosomal sorting complex required for transport II (ESCRT-II).</text>
</comment>
<evidence type="ECO:0000256" key="7">
    <source>
        <dbReference type="RuleBase" id="RU367095"/>
    </source>
</evidence>
<dbReference type="InterPro" id="IPR037855">
    <property type="entry name" value="Vps36"/>
</dbReference>
<evidence type="ECO:0000313" key="12">
    <source>
        <dbReference type="Proteomes" id="UP000002605"/>
    </source>
</evidence>
<keyword evidence="2 7" id="KW-0813">Transport</keyword>
<name>B9WBA0_CANDC</name>
<dbReference type="RefSeq" id="XP_002418370.1">
    <property type="nucleotide sequence ID" value="XM_002418325.1"/>
</dbReference>
<evidence type="ECO:0000313" key="11">
    <source>
        <dbReference type="EMBL" id="CAX43670.1"/>
    </source>
</evidence>
<dbReference type="InterPro" id="IPR040608">
    <property type="entry name" value="Snf8/Vps36"/>
</dbReference>
<dbReference type="SUPFAM" id="SSF90209">
    <property type="entry name" value="Ran binding protein zinc finger-like"/>
    <property type="match status" value="1"/>
</dbReference>
<dbReference type="EMBL" id="FM992689">
    <property type="protein sequence ID" value="CAX43670.1"/>
    <property type="molecule type" value="Genomic_DNA"/>
</dbReference>
<dbReference type="PANTHER" id="PTHR13128:SF12">
    <property type="entry name" value="VACUOLAR PROTEIN-SORTING-ASSOCIATED PROTEIN 36"/>
    <property type="match status" value="1"/>
</dbReference>
<evidence type="ECO:0000256" key="3">
    <source>
        <dbReference type="ARBA" id="ARBA00022723"/>
    </source>
</evidence>
<organism evidence="11 12">
    <name type="scientific">Candida dubliniensis (strain CD36 / ATCC MYA-646 / CBS 7987 / NCPF 3949 / NRRL Y-17841)</name>
    <name type="common">Yeast</name>
    <dbReference type="NCBI Taxonomy" id="573826"/>
    <lineage>
        <taxon>Eukaryota</taxon>
        <taxon>Fungi</taxon>
        <taxon>Dikarya</taxon>
        <taxon>Ascomycota</taxon>
        <taxon>Saccharomycotina</taxon>
        <taxon>Pichiomycetes</taxon>
        <taxon>Debaryomycetaceae</taxon>
        <taxon>Candida/Lodderomyces clade</taxon>
        <taxon>Candida</taxon>
    </lineage>
</organism>
<dbReference type="PROSITE" id="PS51495">
    <property type="entry name" value="GLUE"/>
    <property type="match status" value="1"/>
</dbReference>
<dbReference type="eggNOG" id="KOG2760">
    <property type="taxonomic scope" value="Eukaryota"/>
</dbReference>
<evidence type="ECO:0000256" key="8">
    <source>
        <dbReference type="SAM" id="MobiDB-lite"/>
    </source>
</evidence>
<dbReference type="HOGENOM" id="CLU_015433_2_0_1"/>
<dbReference type="InterPro" id="IPR036443">
    <property type="entry name" value="Znf_RanBP2_sf"/>
</dbReference>
<accession>B9WBA0</accession>
<dbReference type="KEGG" id="cdu:CD36_18900"/>
<dbReference type="InterPro" id="IPR031558">
    <property type="entry name" value="Vps36-NZF-N"/>
</dbReference>
<feature type="domain" description="GLUE N-terminal" evidence="9">
    <location>
        <begin position="19"/>
        <end position="302"/>
    </location>
</feature>
<keyword evidence="4" id="KW-0863">Zinc-finger</keyword>
<evidence type="ECO:0000313" key="10">
    <source>
        <dbReference type="CGD" id="CAL0000162881"/>
    </source>
</evidence>
<comment type="similarity">
    <text evidence="1 7">Belongs to the VPS36 family.</text>
</comment>
<evidence type="ECO:0000256" key="2">
    <source>
        <dbReference type="ARBA" id="ARBA00022448"/>
    </source>
</evidence>
<dbReference type="InterPro" id="IPR001876">
    <property type="entry name" value="Znf_RanBP2"/>
</dbReference>
<dbReference type="GO" id="GO:0043328">
    <property type="term" value="P:protein transport to vacuole involved in ubiquitin-dependent protein catabolic process via the multivesicular body sorting pathway"/>
    <property type="evidence" value="ECO:0007669"/>
    <property type="project" value="UniProtKB-UniRule"/>
</dbReference>
<feature type="region of interest" description="Disordered" evidence="8">
    <location>
        <begin position="179"/>
        <end position="199"/>
    </location>
</feature>
<evidence type="ECO:0000256" key="6">
    <source>
        <dbReference type="ARBA" id="ARBA00022927"/>
    </source>
</evidence>
<dbReference type="GO" id="GO:0032266">
    <property type="term" value="F:phosphatidylinositol-3-phosphate binding"/>
    <property type="evidence" value="ECO:0007669"/>
    <property type="project" value="UniProtKB-UniRule"/>
</dbReference>
<dbReference type="Proteomes" id="UP000002605">
    <property type="component" value="Chromosome 2"/>
</dbReference>
<dbReference type="Pfam" id="PF16988">
    <property type="entry name" value="Vps36-NZF-N"/>
    <property type="match status" value="1"/>
</dbReference>
<keyword evidence="7" id="KW-0967">Endosome</keyword>
<dbReference type="SUPFAM" id="SSF46785">
    <property type="entry name" value="Winged helix' DNA-binding domain"/>
    <property type="match status" value="1"/>
</dbReference>
<dbReference type="AlphaFoldDB" id="B9WBA0"/>
<dbReference type="GO" id="GO:0031902">
    <property type="term" value="C:late endosome membrane"/>
    <property type="evidence" value="ECO:0007669"/>
    <property type="project" value="UniProtKB-UniRule"/>
</dbReference>
<dbReference type="SUPFAM" id="SSF50729">
    <property type="entry name" value="PH domain-like"/>
    <property type="match status" value="2"/>
</dbReference>
<dbReference type="Gene3D" id="2.30.29.30">
    <property type="entry name" value="Pleckstrin-homology domain (PH domain)/Phosphotyrosine-binding domain (PTB)"/>
    <property type="match status" value="2"/>
</dbReference>
<comment type="subcellular location">
    <subcellularLocation>
        <location evidence="7">Cytoplasm</location>
    </subcellularLocation>
    <subcellularLocation>
        <location evidence="7">Endosome</location>
    </subcellularLocation>
</comment>
<keyword evidence="5" id="KW-0862">Zinc</keyword>
<dbReference type="SMART" id="SM00547">
    <property type="entry name" value="ZnF_RBZ"/>
    <property type="match status" value="2"/>
</dbReference>
<evidence type="ECO:0000256" key="4">
    <source>
        <dbReference type="ARBA" id="ARBA00022771"/>
    </source>
</evidence>
<proteinExistence type="inferred from homology"/>
<dbReference type="Pfam" id="PF11605">
    <property type="entry name" value="Vps36_ESCRT-II"/>
    <property type="match status" value="1"/>
</dbReference>
<keyword evidence="12" id="KW-1185">Reference proteome</keyword>
<dbReference type="CGD" id="CAL0000162881">
    <property type="gene designation" value="Cd36_18900"/>
</dbReference>
<dbReference type="GeneID" id="8045922"/>
<evidence type="ECO:0000256" key="5">
    <source>
        <dbReference type="ARBA" id="ARBA00022833"/>
    </source>
</evidence>
<gene>
    <name evidence="10" type="ordered locus">Cd36_18900</name>
    <name evidence="11" type="ORF">CD36_18900</name>
</gene>
<dbReference type="PANTHER" id="PTHR13128">
    <property type="entry name" value="VACUOLAR PROTEIN-SORTING-ASSOCIATED PROTEIN 36"/>
    <property type="match status" value="1"/>
</dbReference>
<dbReference type="InterPro" id="IPR036390">
    <property type="entry name" value="WH_DNA-bd_sf"/>
</dbReference>